<organism evidence="6 7">
    <name type="scientific">Coptis chinensis</name>
    <dbReference type="NCBI Taxonomy" id="261450"/>
    <lineage>
        <taxon>Eukaryota</taxon>
        <taxon>Viridiplantae</taxon>
        <taxon>Streptophyta</taxon>
        <taxon>Embryophyta</taxon>
        <taxon>Tracheophyta</taxon>
        <taxon>Spermatophyta</taxon>
        <taxon>Magnoliopsida</taxon>
        <taxon>Ranunculales</taxon>
        <taxon>Ranunculaceae</taxon>
        <taxon>Coptidoideae</taxon>
        <taxon>Coptis</taxon>
    </lineage>
</organism>
<dbReference type="Proteomes" id="UP000631114">
    <property type="component" value="Unassembled WGS sequence"/>
</dbReference>
<dbReference type="CDD" id="cd01837">
    <property type="entry name" value="SGNH_plant_lipase_like"/>
    <property type="match status" value="1"/>
</dbReference>
<dbReference type="OrthoDB" id="1600564at2759"/>
<name>A0A835LHD9_9MAGN</name>
<keyword evidence="2 5" id="KW-0732">Signal</keyword>
<sequence>MAKTSLVLFLVLSSFFIALLQCDAEDQIDLARYPRTHISRPHAHRPQPQRCTYDGIFQFGDSISDTGNQIREPAGPRSPCAHNPYGQKLIGEPTGRCSNGRLMIDFVAQALGLSTPNPYLKPGVSFSNGVNFAVAGSTALNTSVLLQNGILSPVTNSSLLVQLDWFLAHYQNLCETAKNCDVYNILQRSLFMVGETGGNDYNYAFLQGKSIEDATALVPLVVNNIRDVAKKLIDLGATRLVVPGNFPIGCSPMYLTLFKNNDSTSYDDKGCLKGLNTFAMYHNQHLQNALQQLRLEYPNVAILYADYYQAAEWVLTNAPQLGFETKSILKVCCGTGGDYNFSLMSMCGMEGVLACSDPDQYINWDGVHLTEKAYQSMADWLIKSQVFECVV</sequence>
<accession>A0A835LHD9</accession>
<dbReference type="Gene3D" id="3.40.50.1110">
    <property type="entry name" value="SGNH hydrolase"/>
    <property type="match status" value="1"/>
</dbReference>
<reference evidence="6 7" key="1">
    <citation type="submission" date="2020-10" db="EMBL/GenBank/DDBJ databases">
        <title>The Coptis chinensis genome and diversification of protoberbering-type alkaloids.</title>
        <authorList>
            <person name="Wang B."/>
            <person name="Shu S."/>
            <person name="Song C."/>
            <person name="Liu Y."/>
        </authorList>
    </citation>
    <scope>NUCLEOTIDE SEQUENCE [LARGE SCALE GENOMIC DNA]</scope>
    <source>
        <strain evidence="6">HL-2020</strain>
        <tissue evidence="6">Leaf</tissue>
    </source>
</reference>
<evidence type="ECO:0000256" key="3">
    <source>
        <dbReference type="ARBA" id="ARBA00022801"/>
    </source>
</evidence>
<feature type="chain" id="PRO_5032368789" evidence="5">
    <location>
        <begin position="25"/>
        <end position="391"/>
    </location>
</feature>
<protein>
    <submittedName>
        <fullName evidence="6">Uncharacterized protein</fullName>
    </submittedName>
</protein>
<dbReference type="InterPro" id="IPR001087">
    <property type="entry name" value="GDSL"/>
</dbReference>
<dbReference type="PANTHER" id="PTHR22835">
    <property type="entry name" value="ZINC FINGER FYVE DOMAIN CONTAINING PROTEIN"/>
    <property type="match status" value="1"/>
</dbReference>
<dbReference type="PANTHER" id="PTHR22835:SF517">
    <property type="entry name" value="GDSL-LIKE LIPASE_ACYLHYDROLASE FAMILY PROTEIN, EXPRESSED"/>
    <property type="match status" value="1"/>
</dbReference>
<gene>
    <name evidence="6" type="ORF">IFM89_002607</name>
</gene>
<dbReference type="InterPro" id="IPR035669">
    <property type="entry name" value="SGNH_plant_lipase-like"/>
</dbReference>
<keyword evidence="3" id="KW-0378">Hydrolase</keyword>
<evidence type="ECO:0000256" key="5">
    <source>
        <dbReference type="SAM" id="SignalP"/>
    </source>
</evidence>
<dbReference type="SUPFAM" id="SSF52266">
    <property type="entry name" value="SGNH hydrolase"/>
    <property type="match status" value="1"/>
</dbReference>
<evidence type="ECO:0000256" key="2">
    <source>
        <dbReference type="ARBA" id="ARBA00022729"/>
    </source>
</evidence>
<keyword evidence="4" id="KW-0325">Glycoprotein</keyword>
<dbReference type="Pfam" id="PF00657">
    <property type="entry name" value="Lipase_GDSL"/>
    <property type="match status" value="1"/>
</dbReference>
<dbReference type="InterPro" id="IPR036514">
    <property type="entry name" value="SGNH_hydro_sf"/>
</dbReference>
<dbReference type="GO" id="GO:0016788">
    <property type="term" value="F:hydrolase activity, acting on ester bonds"/>
    <property type="evidence" value="ECO:0007669"/>
    <property type="project" value="InterPro"/>
</dbReference>
<evidence type="ECO:0000313" key="7">
    <source>
        <dbReference type="Proteomes" id="UP000631114"/>
    </source>
</evidence>
<dbReference type="EMBL" id="JADFTS010000009">
    <property type="protein sequence ID" value="KAF9587426.1"/>
    <property type="molecule type" value="Genomic_DNA"/>
</dbReference>
<feature type="signal peptide" evidence="5">
    <location>
        <begin position="1"/>
        <end position="24"/>
    </location>
</feature>
<dbReference type="AlphaFoldDB" id="A0A835LHD9"/>
<evidence type="ECO:0000256" key="4">
    <source>
        <dbReference type="ARBA" id="ARBA00023180"/>
    </source>
</evidence>
<evidence type="ECO:0000313" key="6">
    <source>
        <dbReference type="EMBL" id="KAF9587426.1"/>
    </source>
</evidence>
<evidence type="ECO:0000256" key="1">
    <source>
        <dbReference type="ARBA" id="ARBA00008668"/>
    </source>
</evidence>
<keyword evidence="7" id="KW-1185">Reference proteome</keyword>
<comment type="similarity">
    <text evidence="1">Belongs to the 'GDSL' lipolytic enzyme family.</text>
</comment>
<proteinExistence type="inferred from homology"/>
<comment type="caution">
    <text evidence="6">The sequence shown here is derived from an EMBL/GenBank/DDBJ whole genome shotgun (WGS) entry which is preliminary data.</text>
</comment>